<dbReference type="Proteomes" id="UP001500427">
    <property type="component" value="Unassembled WGS sequence"/>
</dbReference>
<protein>
    <recommendedName>
        <fullName evidence="1">DUF4178 domain-containing protein</fullName>
    </recommendedName>
</protein>
<dbReference type="Pfam" id="PF13785">
    <property type="entry name" value="DUF4178"/>
    <property type="match status" value="1"/>
</dbReference>
<dbReference type="InterPro" id="IPR025235">
    <property type="entry name" value="DUF4178"/>
</dbReference>
<evidence type="ECO:0000313" key="3">
    <source>
        <dbReference type="Proteomes" id="UP001500427"/>
    </source>
</evidence>
<name>A0ABP9JCV8_9MICO</name>
<sequence length="157" mass="16985">MRAQLLASQVAPGAVVEVAGRPRRVLGTLRLTSAGRNWSEHCVEGERAGTREWVAIRPRGRDTVIEWTTRHDLVAEPDLEGLTLDGRDWVLDEATTATYAAAGNTGTGPVGSCDFVEYTCGESDVLVFESWDGAMWELSTGTRVDPAAVQAYHDLPG</sequence>
<dbReference type="EMBL" id="BAABIW010000014">
    <property type="protein sequence ID" value="GAA5026282.1"/>
    <property type="molecule type" value="Genomic_DNA"/>
</dbReference>
<comment type="caution">
    <text evidence="2">The sequence shown here is derived from an EMBL/GenBank/DDBJ whole genome shotgun (WGS) entry which is preliminary data.</text>
</comment>
<dbReference type="RefSeq" id="WP_345507319.1">
    <property type="nucleotide sequence ID" value="NZ_BAABIW010000014.1"/>
</dbReference>
<evidence type="ECO:0000313" key="2">
    <source>
        <dbReference type="EMBL" id="GAA5026282.1"/>
    </source>
</evidence>
<organism evidence="2 3">
    <name type="scientific">Terrabacter aeriphilus</name>
    <dbReference type="NCBI Taxonomy" id="515662"/>
    <lineage>
        <taxon>Bacteria</taxon>
        <taxon>Bacillati</taxon>
        <taxon>Actinomycetota</taxon>
        <taxon>Actinomycetes</taxon>
        <taxon>Micrococcales</taxon>
        <taxon>Intrasporangiaceae</taxon>
        <taxon>Terrabacter</taxon>
    </lineage>
</organism>
<keyword evidence="3" id="KW-1185">Reference proteome</keyword>
<accession>A0ABP9JCV8</accession>
<feature type="domain" description="DUF4178" evidence="1">
    <location>
        <begin position="12"/>
        <end position="146"/>
    </location>
</feature>
<evidence type="ECO:0000259" key="1">
    <source>
        <dbReference type="Pfam" id="PF13785"/>
    </source>
</evidence>
<gene>
    <name evidence="2" type="ORF">GCM10023258_19900</name>
</gene>
<proteinExistence type="predicted"/>
<reference evidence="3" key="1">
    <citation type="journal article" date="2019" name="Int. J. Syst. Evol. Microbiol.">
        <title>The Global Catalogue of Microorganisms (GCM) 10K type strain sequencing project: providing services to taxonomists for standard genome sequencing and annotation.</title>
        <authorList>
            <consortium name="The Broad Institute Genomics Platform"/>
            <consortium name="The Broad Institute Genome Sequencing Center for Infectious Disease"/>
            <person name="Wu L."/>
            <person name="Ma J."/>
        </authorList>
    </citation>
    <scope>NUCLEOTIDE SEQUENCE [LARGE SCALE GENOMIC DNA]</scope>
    <source>
        <strain evidence="3">JCM 17687</strain>
    </source>
</reference>